<protein>
    <submittedName>
        <fullName evidence="1">Secreted protein</fullName>
    </submittedName>
</protein>
<reference evidence="1" key="1">
    <citation type="submission" date="2017-02" db="UniProtKB">
        <authorList>
            <consortium name="WormBaseParasite"/>
        </authorList>
    </citation>
    <scope>IDENTIFICATION</scope>
</reference>
<sequence>LPPLYIALLARDWCDGTLQPACLFLIRIHPVDDVTGPLNGKEPLNSPSASSILLCLFDSYGCCHTDLLAAILLREGKDERIPLPLGLFVLPRHRV</sequence>
<proteinExistence type="predicted"/>
<name>A0A0N4XBJ3_HAEPC</name>
<evidence type="ECO:0000313" key="1">
    <source>
        <dbReference type="WBParaSite" id="HPLM_0002173801-mRNA-1"/>
    </source>
</evidence>
<organism evidence="1">
    <name type="scientific">Haemonchus placei</name>
    <name type="common">Barber's pole worm</name>
    <dbReference type="NCBI Taxonomy" id="6290"/>
    <lineage>
        <taxon>Eukaryota</taxon>
        <taxon>Metazoa</taxon>
        <taxon>Ecdysozoa</taxon>
        <taxon>Nematoda</taxon>
        <taxon>Chromadorea</taxon>
        <taxon>Rhabditida</taxon>
        <taxon>Rhabditina</taxon>
        <taxon>Rhabditomorpha</taxon>
        <taxon>Strongyloidea</taxon>
        <taxon>Trichostrongylidae</taxon>
        <taxon>Haemonchus</taxon>
    </lineage>
</organism>
<dbReference type="AlphaFoldDB" id="A0A0N4XBJ3"/>
<dbReference type="WBParaSite" id="HPLM_0002173801-mRNA-1">
    <property type="protein sequence ID" value="HPLM_0002173801-mRNA-1"/>
    <property type="gene ID" value="HPLM_0002173801"/>
</dbReference>
<accession>A0A0N4XBJ3</accession>